<dbReference type="EMBL" id="PGFG01000001">
    <property type="protein sequence ID" value="PJJ76093.1"/>
    <property type="molecule type" value="Genomic_DNA"/>
</dbReference>
<evidence type="ECO:0000256" key="1">
    <source>
        <dbReference type="SAM" id="SignalP"/>
    </source>
</evidence>
<evidence type="ECO:0000313" key="2">
    <source>
        <dbReference type="EMBL" id="PJJ76093.1"/>
    </source>
</evidence>
<comment type="caution">
    <text evidence="2">The sequence shown here is derived from an EMBL/GenBank/DDBJ whole genome shotgun (WGS) entry which is preliminary data.</text>
</comment>
<protein>
    <submittedName>
        <fullName evidence="2">Uncharacterized protein</fullName>
    </submittedName>
</protein>
<proteinExistence type="predicted"/>
<organism evidence="2 3">
    <name type="scientific">Thermoflavifilum aggregans</name>
    <dbReference type="NCBI Taxonomy" id="454188"/>
    <lineage>
        <taxon>Bacteria</taxon>
        <taxon>Pseudomonadati</taxon>
        <taxon>Bacteroidota</taxon>
        <taxon>Chitinophagia</taxon>
        <taxon>Chitinophagales</taxon>
        <taxon>Chitinophagaceae</taxon>
        <taxon>Thermoflavifilum</taxon>
    </lineage>
</organism>
<feature type="signal peptide" evidence="1">
    <location>
        <begin position="1"/>
        <end position="22"/>
    </location>
</feature>
<reference evidence="2 3" key="1">
    <citation type="submission" date="2017-11" db="EMBL/GenBank/DDBJ databases">
        <title>Genomic Encyclopedia of Archaeal and Bacterial Type Strains, Phase II (KMG-II): From Individual Species to Whole Genera.</title>
        <authorList>
            <person name="Goeker M."/>
        </authorList>
    </citation>
    <scope>NUCLEOTIDE SEQUENCE [LARGE SCALE GENOMIC DNA]</scope>
    <source>
        <strain evidence="2 3">DSM 27268</strain>
    </source>
</reference>
<dbReference type="Proteomes" id="UP000230000">
    <property type="component" value="Unassembled WGS sequence"/>
</dbReference>
<keyword evidence="3" id="KW-1185">Reference proteome</keyword>
<keyword evidence="1" id="KW-0732">Signal</keyword>
<evidence type="ECO:0000313" key="3">
    <source>
        <dbReference type="Proteomes" id="UP000230000"/>
    </source>
</evidence>
<dbReference type="AlphaFoldDB" id="A0A2M9CW13"/>
<gene>
    <name evidence="2" type="ORF">BXY57_1695</name>
</gene>
<accession>A0A2M9CW13</accession>
<name>A0A2M9CW13_9BACT</name>
<feature type="chain" id="PRO_5014967819" evidence="1">
    <location>
        <begin position="23"/>
        <end position="112"/>
    </location>
</feature>
<sequence>MSLCKRYAVFVSVLCTCLSATAQDAFNRQAWVQRHNIHIQTIDSLSSLTVGNGGFAFTADITGLQSFPEDYVHGIPLGTMSDWGWHSFPNDSNYKIDEAVRCGRSRFMNPYI</sequence>